<evidence type="ECO:0000256" key="1">
    <source>
        <dbReference type="ARBA" id="ARBA00022448"/>
    </source>
</evidence>
<feature type="domain" description="4Fe-4S ferredoxin-type" evidence="8">
    <location>
        <begin position="65"/>
        <end position="100"/>
    </location>
</feature>
<dbReference type="InterPro" id="IPR051684">
    <property type="entry name" value="Electron_Trans/Redox"/>
</dbReference>
<dbReference type="SUPFAM" id="SSF54862">
    <property type="entry name" value="4Fe-4S ferredoxins"/>
    <property type="match status" value="1"/>
</dbReference>
<keyword evidence="1" id="KW-0813">Transport</keyword>
<dbReference type="PANTHER" id="PTHR30176:SF3">
    <property type="entry name" value="FERREDOXIN-TYPE PROTEIN NAPH"/>
    <property type="match status" value="1"/>
</dbReference>
<name>A0A2S0IG12_9BURK</name>
<evidence type="ECO:0000256" key="2">
    <source>
        <dbReference type="ARBA" id="ARBA00022485"/>
    </source>
</evidence>
<feature type="transmembrane region" description="Helical" evidence="7">
    <location>
        <begin position="26"/>
        <end position="44"/>
    </location>
</feature>
<proteinExistence type="predicted"/>
<dbReference type="GO" id="GO:0051539">
    <property type="term" value="F:4 iron, 4 sulfur cluster binding"/>
    <property type="evidence" value="ECO:0007669"/>
    <property type="project" value="UniProtKB-KW"/>
</dbReference>
<feature type="transmembrane region" description="Helical" evidence="7">
    <location>
        <begin position="257"/>
        <end position="280"/>
    </location>
</feature>
<keyword evidence="3" id="KW-0479">Metal-binding</keyword>
<dbReference type="EMBL" id="CP023270">
    <property type="protein sequence ID" value="AVJ30898.1"/>
    <property type="molecule type" value="Genomic_DNA"/>
</dbReference>
<keyword evidence="4" id="KW-0249">Electron transport</keyword>
<evidence type="ECO:0000256" key="7">
    <source>
        <dbReference type="SAM" id="Phobius"/>
    </source>
</evidence>
<evidence type="ECO:0000256" key="5">
    <source>
        <dbReference type="ARBA" id="ARBA00023004"/>
    </source>
</evidence>
<feature type="transmembrane region" description="Helical" evidence="7">
    <location>
        <begin position="382"/>
        <end position="406"/>
    </location>
</feature>
<dbReference type="Pfam" id="PF12801">
    <property type="entry name" value="Fer4_5"/>
    <property type="match status" value="2"/>
</dbReference>
<feature type="domain" description="4Fe-4S ferredoxin-type" evidence="8">
    <location>
        <begin position="161"/>
        <end position="188"/>
    </location>
</feature>
<feature type="transmembrane region" description="Helical" evidence="7">
    <location>
        <begin position="110"/>
        <end position="130"/>
    </location>
</feature>
<keyword evidence="7" id="KW-1133">Transmembrane helix</keyword>
<keyword evidence="2" id="KW-0004">4Fe-4S</keyword>
<protein>
    <recommendedName>
        <fullName evidence="8">4Fe-4S ferredoxin-type domain-containing protein</fullName>
    </recommendedName>
</protein>
<keyword evidence="10" id="KW-1185">Reference proteome</keyword>
<dbReference type="GO" id="GO:0005886">
    <property type="term" value="C:plasma membrane"/>
    <property type="evidence" value="ECO:0007669"/>
    <property type="project" value="TreeGrafter"/>
</dbReference>
<keyword evidence="7" id="KW-0812">Transmembrane</keyword>
<feature type="transmembrane region" description="Helical" evidence="7">
    <location>
        <begin position="326"/>
        <end position="348"/>
    </location>
</feature>
<keyword evidence="7" id="KW-0472">Membrane</keyword>
<feature type="transmembrane region" description="Helical" evidence="7">
    <location>
        <begin position="136"/>
        <end position="158"/>
    </location>
</feature>
<feature type="transmembrane region" description="Helical" evidence="7">
    <location>
        <begin position="418"/>
        <end position="438"/>
    </location>
</feature>
<evidence type="ECO:0000256" key="4">
    <source>
        <dbReference type="ARBA" id="ARBA00022982"/>
    </source>
</evidence>
<sequence length="474" mass="52031">MAAALGRATSRIADFLRDHAPLLRKLQWGIVALYAFLLIVPVLLPLPDNAASVFNNLTVVAQFAFWGVWWPFVLISMPILGRAWCGWLCPEGMLTEWASERGQGRAIPKWMRWGGWPFVAFALTTIYGQLVSVYQYPLAVLAVLGGSTVAAMIVGWRYGRSKRVWCKYLCPVNGVFNLLAKLAPWHFKVDEEKWRHPVIRIEPINCAPLVPLRHMKGAGDCHVCGRCSGYRGAIALTPRSPEEEIVHVADGDPWQTALLCFGLMGIAIGAFLWSASPWFVTAKQWAATWLVEHDILWPLMDNAPWFILTHYPDVNDSFSWLDGAGILLFVVGATVCVGGATFLSLWIADRIAPAAPVPPAPVNSHAAHAPVSRWGRAGLHKLAQALIPSAGIGVFLGLSATTITLLKHEGVQAAWATPVRFTLLTLAVLWTLRLYARLLNARPVGMARKVAAGLVLAAGLAPFCIAWVLFFAVW</sequence>
<evidence type="ECO:0000313" key="9">
    <source>
        <dbReference type="EMBL" id="AVJ30898.1"/>
    </source>
</evidence>
<evidence type="ECO:0000259" key="8">
    <source>
        <dbReference type="Pfam" id="PF12801"/>
    </source>
</evidence>
<dbReference type="InterPro" id="IPR017896">
    <property type="entry name" value="4Fe4S_Fe-S-bd"/>
</dbReference>
<feature type="transmembrane region" description="Helical" evidence="7">
    <location>
        <begin position="450"/>
        <end position="473"/>
    </location>
</feature>
<dbReference type="AlphaFoldDB" id="A0A2S0IG12"/>
<dbReference type="PANTHER" id="PTHR30176">
    <property type="entry name" value="FERREDOXIN-TYPE PROTEIN NAPH"/>
    <property type="match status" value="1"/>
</dbReference>
<accession>A0A2S0IG12</accession>
<evidence type="ECO:0000256" key="6">
    <source>
        <dbReference type="ARBA" id="ARBA00023014"/>
    </source>
</evidence>
<evidence type="ECO:0000313" key="10">
    <source>
        <dbReference type="Proteomes" id="UP000239477"/>
    </source>
</evidence>
<dbReference type="RefSeq" id="WP_105241407.1">
    <property type="nucleotide sequence ID" value="NZ_CP023270.1"/>
</dbReference>
<keyword evidence="6" id="KW-0411">Iron-sulfur</keyword>
<feature type="transmembrane region" description="Helical" evidence="7">
    <location>
        <begin position="64"/>
        <end position="89"/>
    </location>
</feature>
<keyword evidence="5" id="KW-0408">Iron</keyword>
<dbReference type="Proteomes" id="UP000239477">
    <property type="component" value="Chromosome"/>
</dbReference>
<organism evidence="9 10">
    <name type="scientific">Achromobacter spanius</name>
    <dbReference type="NCBI Taxonomy" id="217203"/>
    <lineage>
        <taxon>Bacteria</taxon>
        <taxon>Pseudomonadati</taxon>
        <taxon>Pseudomonadota</taxon>
        <taxon>Betaproteobacteria</taxon>
        <taxon>Burkholderiales</taxon>
        <taxon>Alcaligenaceae</taxon>
        <taxon>Achromobacter</taxon>
    </lineage>
</organism>
<evidence type="ECO:0000256" key="3">
    <source>
        <dbReference type="ARBA" id="ARBA00022723"/>
    </source>
</evidence>
<dbReference type="OrthoDB" id="9806398at2"/>
<gene>
    <name evidence="9" type="ORF">CLM73_07105</name>
</gene>
<reference evidence="9 10" key="1">
    <citation type="submission" date="2017-09" db="EMBL/GenBank/DDBJ databases">
        <title>Genomic, metabolic, and phenotypic characteristics of bacterial isolates from the natural microbiome of the model nematode Caenorhabditis elegans.</title>
        <authorList>
            <person name="Zimmermann J."/>
            <person name="Obeng N."/>
            <person name="Yang W."/>
            <person name="Obeng O."/>
            <person name="Kissoyan K."/>
            <person name="Pees B."/>
            <person name="Dirksen P."/>
            <person name="Hoppner M."/>
            <person name="Franke A."/>
            <person name="Rosenstiel P."/>
            <person name="Leippe M."/>
            <person name="Dierking K."/>
            <person name="Kaleta C."/>
            <person name="Schulenburg H."/>
        </authorList>
    </citation>
    <scope>NUCLEOTIDE SEQUENCE [LARGE SCALE GENOMIC DNA]</scope>
    <source>
        <strain evidence="9 10">MYb73</strain>
    </source>
</reference>
<dbReference type="GO" id="GO:0046872">
    <property type="term" value="F:metal ion binding"/>
    <property type="evidence" value="ECO:0007669"/>
    <property type="project" value="UniProtKB-KW"/>
</dbReference>